<dbReference type="STRING" id="471856.Jden_0639"/>
<comment type="catalytic activity">
    <reaction evidence="1">
        <text>a uridine in RNA = a pseudouridine in RNA</text>
        <dbReference type="Rhea" id="RHEA:48348"/>
        <dbReference type="Rhea" id="RHEA-COMP:12068"/>
        <dbReference type="Rhea" id="RHEA-COMP:12069"/>
        <dbReference type="ChEBI" id="CHEBI:65314"/>
        <dbReference type="ChEBI" id="CHEBI:65315"/>
    </reaction>
</comment>
<sequence>MRDGINPVRLQMPHPGEPLPRSRRPHVTGPRDAMGLTRDALGRDKEATGAPSAMTTADDAPPHAPADLRTIADFLVWRFPHDTDTLLAKLRAGEVVDEIGRPLTLESPYRPGGLIHLYRDPDPEPEVPFACDVLFEDDDLYVIDKPHFLASTPKGRYVTETALVRLRKDTGNPELSPAHRLDRLTAGVLVFTKRRELRGAYQELFAQRQVTKVYQAVAPTNPAVDLPATVRSRIVKEHGIMRAHTMPGEPNTETLVTLTDTATLPAGHDVAVQDVGLYTLYPHTGKTHQLRIHMASLGLGIVYDNYYPDFYHVESDDYRHPLQLLSSQLAFTDPLSGVQRDFRSRKTLSVWADALTHTQPRR</sequence>
<dbReference type="AlphaFoldDB" id="C7R188"/>
<evidence type="ECO:0000313" key="6">
    <source>
        <dbReference type="EMBL" id="ACV08303.1"/>
    </source>
</evidence>
<dbReference type="Pfam" id="PF00849">
    <property type="entry name" value="PseudoU_synth_2"/>
    <property type="match status" value="1"/>
</dbReference>
<dbReference type="Gene3D" id="3.30.2350.10">
    <property type="entry name" value="Pseudouridine synthase"/>
    <property type="match status" value="1"/>
</dbReference>
<evidence type="ECO:0000256" key="2">
    <source>
        <dbReference type="ARBA" id="ARBA00031870"/>
    </source>
</evidence>
<evidence type="ECO:0000313" key="7">
    <source>
        <dbReference type="Proteomes" id="UP000000628"/>
    </source>
</evidence>
<proteinExistence type="predicted"/>
<dbReference type="GO" id="GO:0009982">
    <property type="term" value="F:pseudouridine synthase activity"/>
    <property type="evidence" value="ECO:0007669"/>
    <property type="project" value="InterPro"/>
</dbReference>
<evidence type="ECO:0000256" key="3">
    <source>
        <dbReference type="ARBA" id="ARBA00033164"/>
    </source>
</evidence>
<keyword evidence="7" id="KW-1185">Reference proteome</keyword>
<name>C7R188_JONDD</name>
<dbReference type="PANTHER" id="PTHR21600">
    <property type="entry name" value="MITOCHONDRIAL RNA PSEUDOURIDINE SYNTHASE"/>
    <property type="match status" value="1"/>
</dbReference>
<reference evidence="6 7" key="1">
    <citation type="journal article" date="2009" name="Stand. Genomic Sci.">
        <title>Complete genome sequence of Jonesia denitrificans type strain (Prevot 55134).</title>
        <authorList>
            <person name="Pukall R."/>
            <person name="Gehrich-Schroter G."/>
            <person name="Lapidus A."/>
            <person name="Nolan M."/>
            <person name="Glavina Del Rio T."/>
            <person name="Lucas S."/>
            <person name="Chen F."/>
            <person name="Tice H."/>
            <person name="Pitluck S."/>
            <person name="Cheng J.F."/>
            <person name="Copeland A."/>
            <person name="Saunders E."/>
            <person name="Brettin T."/>
            <person name="Detter J.C."/>
            <person name="Bruce D."/>
            <person name="Goodwin L."/>
            <person name="Pati A."/>
            <person name="Ivanova N."/>
            <person name="Mavromatis K."/>
            <person name="Ovchinnikova G."/>
            <person name="Chen A."/>
            <person name="Palaniappan K."/>
            <person name="Land M."/>
            <person name="Hauser L."/>
            <person name="Chang Y.J."/>
            <person name="Jeffries C.D."/>
            <person name="Chain P."/>
            <person name="Goker M."/>
            <person name="Bristow J."/>
            <person name="Eisen J.A."/>
            <person name="Markowitz V."/>
            <person name="Hugenholtz P."/>
            <person name="Kyrpides N.C."/>
            <person name="Klenk H.P."/>
            <person name="Han C."/>
        </authorList>
    </citation>
    <scope>NUCLEOTIDE SEQUENCE [LARGE SCALE GENOMIC DNA]</scope>
    <source>
        <strain evidence="7">ATCC 14870 / DSM 20603 / BCRC 15368 / CIP 55.134 / JCM 11481 / NBRC 15587 / NCTC 10816 / Prevot 55134</strain>
    </source>
</reference>
<dbReference type="PROSITE" id="PS01129">
    <property type="entry name" value="PSI_RLU"/>
    <property type="match status" value="1"/>
</dbReference>
<feature type="domain" description="Pseudouridine synthase RsuA/RluA-like" evidence="5">
    <location>
        <begin position="139"/>
        <end position="296"/>
    </location>
</feature>
<dbReference type="KEGG" id="jde:Jden_0639"/>
<dbReference type="SUPFAM" id="SSF55120">
    <property type="entry name" value="Pseudouridine synthase"/>
    <property type="match status" value="1"/>
</dbReference>
<dbReference type="InterPro" id="IPR006224">
    <property type="entry name" value="PsdUridine_synth_RluA-like_CS"/>
</dbReference>
<dbReference type="InterPro" id="IPR006145">
    <property type="entry name" value="PsdUridine_synth_RsuA/RluA"/>
</dbReference>
<dbReference type="InterPro" id="IPR020103">
    <property type="entry name" value="PsdUridine_synth_cat_dom_sf"/>
</dbReference>
<evidence type="ECO:0000259" key="5">
    <source>
        <dbReference type="Pfam" id="PF00849"/>
    </source>
</evidence>
<dbReference type="eggNOG" id="COG0564">
    <property type="taxonomic scope" value="Bacteria"/>
</dbReference>
<dbReference type="Proteomes" id="UP000000628">
    <property type="component" value="Chromosome"/>
</dbReference>
<feature type="region of interest" description="Disordered" evidence="4">
    <location>
        <begin position="1"/>
        <end position="64"/>
    </location>
</feature>
<dbReference type="GO" id="GO:0000455">
    <property type="term" value="P:enzyme-directed rRNA pseudouridine synthesis"/>
    <property type="evidence" value="ECO:0007669"/>
    <property type="project" value="TreeGrafter"/>
</dbReference>
<evidence type="ECO:0000256" key="4">
    <source>
        <dbReference type="SAM" id="MobiDB-lite"/>
    </source>
</evidence>
<dbReference type="HOGENOM" id="CLU_016902_0_0_11"/>
<protein>
    <recommendedName>
        <fullName evidence="2">RNA pseudouridylate synthase</fullName>
    </recommendedName>
    <alternativeName>
        <fullName evidence="3">RNA-uridine isomerase</fullName>
    </alternativeName>
</protein>
<gene>
    <name evidence="6" type="ordered locus">Jden_0639</name>
</gene>
<evidence type="ECO:0000256" key="1">
    <source>
        <dbReference type="ARBA" id="ARBA00000073"/>
    </source>
</evidence>
<accession>C7R188</accession>
<dbReference type="EMBL" id="CP001706">
    <property type="protein sequence ID" value="ACV08303.1"/>
    <property type="molecule type" value="Genomic_DNA"/>
</dbReference>
<dbReference type="GO" id="GO:0003723">
    <property type="term" value="F:RNA binding"/>
    <property type="evidence" value="ECO:0007669"/>
    <property type="project" value="InterPro"/>
</dbReference>
<dbReference type="InterPro" id="IPR050188">
    <property type="entry name" value="RluA_PseudoU_synthase"/>
</dbReference>
<dbReference type="GO" id="GO:0140098">
    <property type="term" value="F:catalytic activity, acting on RNA"/>
    <property type="evidence" value="ECO:0007669"/>
    <property type="project" value="UniProtKB-ARBA"/>
</dbReference>
<organism evidence="6 7">
    <name type="scientific">Jonesia denitrificans (strain ATCC 14870 / DSM 20603 / BCRC 15368 / CIP 55.134 / JCM 11481 / NBRC 15587 / NCTC 10816 / Prevot 55134)</name>
    <name type="common">Listeria denitrificans</name>
    <dbReference type="NCBI Taxonomy" id="471856"/>
    <lineage>
        <taxon>Bacteria</taxon>
        <taxon>Bacillati</taxon>
        <taxon>Actinomycetota</taxon>
        <taxon>Actinomycetes</taxon>
        <taxon>Micrococcales</taxon>
        <taxon>Jonesiaceae</taxon>
        <taxon>Jonesia</taxon>
    </lineage>
</organism>
<dbReference type="PANTHER" id="PTHR21600:SF84">
    <property type="entry name" value="PSEUDOURIDINE SYNTHASE RSUA_RLUA-LIKE DOMAIN-CONTAINING PROTEIN"/>
    <property type="match status" value="1"/>
</dbReference>